<organism evidence="1 2">
    <name type="scientific">Tanacetum coccineum</name>
    <dbReference type="NCBI Taxonomy" id="301880"/>
    <lineage>
        <taxon>Eukaryota</taxon>
        <taxon>Viridiplantae</taxon>
        <taxon>Streptophyta</taxon>
        <taxon>Embryophyta</taxon>
        <taxon>Tracheophyta</taxon>
        <taxon>Spermatophyta</taxon>
        <taxon>Magnoliopsida</taxon>
        <taxon>eudicotyledons</taxon>
        <taxon>Gunneridae</taxon>
        <taxon>Pentapetalae</taxon>
        <taxon>asterids</taxon>
        <taxon>campanulids</taxon>
        <taxon>Asterales</taxon>
        <taxon>Asteraceae</taxon>
        <taxon>Asteroideae</taxon>
        <taxon>Anthemideae</taxon>
        <taxon>Anthemidinae</taxon>
        <taxon>Tanacetum</taxon>
    </lineage>
</organism>
<dbReference type="Proteomes" id="UP001151760">
    <property type="component" value="Unassembled WGS sequence"/>
</dbReference>
<protein>
    <submittedName>
        <fullName evidence="1">Uncharacterized protein</fullName>
    </submittedName>
</protein>
<dbReference type="EMBL" id="BQNB010020274">
    <property type="protein sequence ID" value="GJT94207.1"/>
    <property type="molecule type" value="Genomic_DNA"/>
</dbReference>
<accession>A0ABQ5I4D1</accession>
<reference evidence="1" key="1">
    <citation type="journal article" date="2022" name="Int. J. Mol. Sci.">
        <title>Draft Genome of Tanacetum Coccineum: Genomic Comparison of Closely Related Tanacetum-Family Plants.</title>
        <authorList>
            <person name="Yamashiro T."/>
            <person name="Shiraishi A."/>
            <person name="Nakayama K."/>
            <person name="Satake H."/>
        </authorList>
    </citation>
    <scope>NUCLEOTIDE SEQUENCE</scope>
</reference>
<name>A0ABQ5I4D1_9ASTR</name>
<reference evidence="1" key="2">
    <citation type="submission" date="2022-01" db="EMBL/GenBank/DDBJ databases">
        <authorList>
            <person name="Yamashiro T."/>
            <person name="Shiraishi A."/>
            <person name="Satake H."/>
            <person name="Nakayama K."/>
        </authorList>
    </citation>
    <scope>NUCLEOTIDE SEQUENCE</scope>
</reference>
<keyword evidence="2" id="KW-1185">Reference proteome</keyword>
<proteinExistence type="predicted"/>
<evidence type="ECO:0000313" key="2">
    <source>
        <dbReference type="Proteomes" id="UP001151760"/>
    </source>
</evidence>
<comment type="caution">
    <text evidence="1">The sequence shown here is derived from an EMBL/GenBank/DDBJ whole genome shotgun (WGS) entry which is preliminary data.</text>
</comment>
<evidence type="ECO:0000313" key="1">
    <source>
        <dbReference type="EMBL" id="GJT94207.1"/>
    </source>
</evidence>
<gene>
    <name evidence="1" type="ORF">Tco_1083052</name>
</gene>
<sequence length="266" mass="31396">MRWEEKKKLYSFEAWRRAFDINEPIYSELCHEFHSTYDFDEVVTNDEFMTKKLIKFRLGGRGHTLTLLEFARRLGSYYSAEISDGGFEVYFQGDLRSDENFNAMDYWLSIISEEELHLSRSLASSIRSLILRHQNGYANVAWLIARWLKRKGVESQRDSMICCGQFIMRITRRMRLLTDDVLDGLSAPTYCRALDAATLKELICFNGRMGRIEIRQGELERMSRRQLYHTDNYAGVFEFMAGHYEMPLHGVYVPPSYKEQQHEDEE</sequence>